<evidence type="ECO:0000313" key="2">
    <source>
        <dbReference type="EMBL" id="MFC7241290.1"/>
    </source>
</evidence>
<keyword evidence="1" id="KW-0812">Transmembrane</keyword>
<dbReference type="EMBL" id="JBHTAC010000002">
    <property type="protein sequence ID" value="MFC7241290.1"/>
    <property type="molecule type" value="Genomic_DNA"/>
</dbReference>
<comment type="caution">
    <text evidence="2">The sequence shown here is derived from an EMBL/GenBank/DDBJ whole genome shotgun (WGS) entry which is preliminary data.</text>
</comment>
<dbReference type="Proteomes" id="UP001596392">
    <property type="component" value="Unassembled WGS sequence"/>
</dbReference>
<keyword evidence="1" id="KW-1133">Transmembrane helix</keyword>
<name>A0ABW2GMN0_9ACTN</name>
<feature type="transmembrane region" description="Helical" evidence="1">
    <location>
        <begin position="99"/>
        <end position="122"/>
    </location>
</feature>
<keyword evidence="1" id="KW-0472">Membrane</keyword>
<protein>
    <submittedName>
        <fullName evidence="2">Uncharacterized protein</fullName>
    </submittedName>
</protein>
<proteinExistence type="predicted"/>
<reference evidence="3" key="1">
    <citation type="journal article" date="2019" name="Int. J. Syst. Evol. Microbiol.">
        <title>The Global Catalogue of Microorganisms (GCM) 10K type strain sequencing project: providing services to taxonomists for standard genome sequencing and annotation.</title>
        <authorList>
            <consortium name="The Broad Institute Genomics Platform"/>
            <consortium name="The Broad Institute Genome Sequencing Center for Infectious Disease"/>
            <person name="Wu L."/>
            <person name="Ma J."/>
        </authorList>
    </citation>
    <scope>NUCLEOTIDE SEQUENCE [LARGE SCALE GENOMIC DNA]</scope>
    <source>
        <strain evidence="3">CGMCC 1.9106</strain>
    </source>
</reference>
<feature type="transmembrane region" description="Helical" evidence="1">
    <location>
        <begin position="44"/>
        <end position="62"/>
    </location>
</feature>
<keyword evidence="3" id="KW-1185">Reference proteome</keyword>
<accession>A0ABW2GMN0</accession>
<dbReference type="RefSeq" id="WP_376804766.1">
    <property type="nucleotide sequence ID" value="NZ_JBHTAC010000002.1"/>
</dbReference>
<gene>
    <name evidence="2" type="ORF">ACFQO7_02235</name>
</gene>
<evidence type="ECO:0000313" key="3">
    <source>
        <dbReference type="Proteomes" id="UP001596392"/>
    </source>
</evidence>
<feature type="transmembrane region" description="Helical" evidence="1">
    <location>
        <begin position="69"/>
        <end position="87"/>
    </location>
</feature>
<organism evidence="2 3">
    <name type="scientific">Catellatospora aurea</name>
    <dbReference type="NCBI Taxonomy" id="1337874"/>
    <lineage>
        <taxon>Bacteria</taxon>
        <taxon>Bacillati</taxon>
        <taxon>Actinomycetota</taxon>
        <taxon>Actinomycetes</taxon>
        <taxon>Micromonosporales</taxon>
        <taxon>Micromonosporaceae</taxon>
        <taxon>Catellatospora</taxon>
    </lineage>
</organism>
<sequence length="140" mass="14651">MALPEGLKATVIVLAASAVAVVCTPWPVPLLPEALITGDQPSPTTWQTVAQPIALALIALAAGRWDLSILTSGLAVTVPAAVVYGIYDEFFTDSDGADAWPMGIVVLAPIVFGAAVGLAALGRTYRRRRAARKRAMRTVL</sequence>
<evidence type="ECO:0000256" key="1">
    <source>
        <dbReference type="SAM" id="Phobius"/>
    </source>
</evidence>